<name>A0A1F7RB22_9BACT</name>
<dbReference type="SUPFAM" id="SSF50475">
    <property type="entry name" value="FMN-binding split barrel"/>
    <property type="match status" value="1"/>
</dbReference>
<evidence type="ECO:0008006" key="3">
    <source>
        <dbReference type="Google" id="ProtNLM"/>
    </source>
</evidence>
<gene>
    <name evidence="1" type="ORF">A2042_07015</name>
</gene>
<accession>A0A1F7RB22</accession>
<dbReference type="Proteomes" id="UP000178526">
    <property type="component" value="Unassembled WGS sequence"/>
</dbReference>
<dbReference type="EMBL" id="MGDB01000156">
    <property type="protein sequence ID" value="OGL38087.1"/>
    <property type="molecule type" value="Genomic_DNA"/>
</dbReference>
<evidence type="ECO:0000313" key="1">
    <source>
        <dbReference type="EMBL" id="OGL38087.1"/>
    </source>
</evidence>
<evidence type="ECO:0000313" key="2">
    <source>
        <dbReference type="Proteomes" id="UP000178526"/>
    </source>
</evidence>
<sequence length="142" mass="16036">MANEMKRSEIESLLNELKEGTLMLVDGDKPYGVVCWYCFDGNDIWLGLLPKGRKFECMKINPNAAFSVFKSDDEGWGSVIAEGKIEQIKDREGILGGLKLASQKYNMPQEVLEAQVEKFSKSPDKSMTFRLKVKSLSGRKSY</sequence>
<dbReference type="InterPro" id="IPR012349">
    <property type="entry name" value="Split_barrel_FMN-bd"/>
</dbReference>
<dbReference type="InterPro" id="IPR024747">
    <property type="entry name" value="Pyridox_Oxase-rel"/>
</dbReference>
<dbReference type="AlphaFoldDB" id="A0A1F7RB22"/>
<organism evidence="1 2">
    <name type="scientific">Candidatus Schekmanbacteria bacterium GWA2_38_11</name>
    <dbReference type="NCBI Taxonomy" id="1817876"/>
    <lineage>
        <taxon>Bacteria</taxon>
        <taxon>Candidatus Schekmaniibacteriota</taxon>
    </lineage>
</organism>
<proteinExistence type="predicted"/>
<dbReference type="Pfam" id="PF12900">
    <property type="entry name" value="Pyridox_ox_2"/>
    <property type="match status" value="1"/>
</dbReference>
<comment type="caution">
    <text evidence="1">The sequence shown here is derived from an EMBL/GenBank/DDBJ whole genome shotgun (WGS) entry which is preliminary data.</text>
</comment>
<protein>
    <recommendedName>
        <fullName evidence="3">Pyridoxamine 5'-phosphate oxidase putative domain-containing protein</fullName>
    </recommendedName>
</protein>
<reference evidence="1 2" key="1">
    <citation type="journal article" date="2016" name="Nat. Commun.">
        <title>Thousands of microbial genomes shed light on interconnected biogeochemical processes in an aquifer system.</title>
        <authorList>
            <person name="Anantharaman K."/>
            <person name="Brown C.T."/>
            <person name="Hug L.A."/>
            <person name="Sharon I."/>
            <person name="Castelle C.J."/>
            <person name="Probst A.J."/>
            <person name="Thomas B.C."/>
            <person name="Singh A."/>
            <person name="Wilkins M.J."/>
            <person name="Karaoz U."/>
            <person name="Brodie E.L."/>
            <person name="Williams K.H."/>
            <person name="Hubbard S.S."/>
            <person name="Banfield J.F."/>
        </authorList>
    </citation>
    <scope>NUCLEOTIDE SEQUENCE [LARGE SCALE GENOMIC DNA]</scope>
</reference>
<dbReference type="Gene3D" id="2.30.110.10">
    <property type="entry name" value="Electron Transport, Fmn-binding Protein, Chain A"/>
    <property type="match status" value="1"/>
</dbReference>